<name>A0A6J5ILE2_9BURK</name>
<evidence type="ECO:0000313" key="2">
    <source>
        <dbReference type="EMBL" id="CAB3961036.1"/>
    </source>
</evidence>
<evidence type="ECO:0000313" key="3">
    <source>
        <dbReference type="Proteomes" id="UP000494301"/>
    </source>
</evidence>
<gene>
    <name evidence="2" type="ORF">BLA3211_00775</name>
</gene>
<dbReference type="AlphaFoldDB" id="A0A6J5ILE2"/>
<feature type="domain" description="Novel STAND NTPase 5" evidence="1">
    <location>
        <begin position="337"/>
        <end position="458"/>
    </location>
</feature>
<dbReference type="Proteomes" id="UP000494301">
    <property type="component" value="Unassembled WGS sequence"/>
</dbReference>
<dbReference type="EMBL" id="CABWIL020000002">
    <property type="protein sequence ID" value="CAB3961036.1"/>
    <property type="molecule type" value="Genomic_DNA"/>
</dbReference>
<dbReference type="InterPro" id="IPR027417">
    <property type="entry name" value="P-loop_NTPase"/>
</dbReference>
<dbReference type="InterPro" id="IPR057574">
    <property type="entry name" value="nSTAND_NTPase5_dom"/>
</dbReference>
<reference evidence="2 3" key="1">
    <citation type="submission" date="2020-04" db="EMBL/GenBank/DDBJ databases">
        <authorList>
            <person name="Depoorter E."/>
        </authorList>
    </citation>
    <scope>NUCLEOTIDE SEQUENCE [LARGE SCALE GENOMIC DNA]</scope>
    <source>
        <strain evidence="2 3">BCC0217</strain>
    </source>
</reference>
<accession>A0A6J5ILE2</accession>
<proteinExistence type="predicted"/>
<organism evidence="2 3">
    <name type="scientific">Burkholderia aenigmatica</name>
    <dbReference type="NCBI Taxonomy" id="2015348"/>
    <lineage>
        <taxon>Bacteria</taxon>
        <taxon>Pseudomonadati</taxon>
        <taxon>Pseudomonadota</taxon>
        <taxon>Betaproteobacteria</taxon>
        <taxon>Burkholderiales</taxon>
        <taxon>Burkholderiaceae</taxon>
        <taxon>Burkholderia</taxon>
        <taxon>Burkholderia cepacia complex</taxon>
    </lineage>
</organism>
<protein>
    <recommendedName>
        <fullName evidence="1">Novel STAND NTPase 5 domain-containing protein</fullName>
    </recommendedName>
</protein>
<evidence type="ECO:0000259" key="1">
    <source>
        <dbReference type="Pfam" id="PF25199"/>
    </source>
</evidence>
<sequence>MQSGNQHNEALAIGTFAEALRSGAPIVAILGQTAGWSNGVRDPVLRLALQKAEREGNGWSDLLSREALPADFYQWVAERFSRRTPSESLATIADIPLSAVFTSSIDPGLPGLFGSNGREPEPILLGQPVPAEIRSIRRPPLFYLFGRAGAGTPELEPPITRQALAQRRLLHSSQMLLNVKDSATALGLIVIDGYSAKMDWLAAEDLLAAISGAPKNGVIWFGEDDLEGDNAETLHDLIEARIVIRGDRSLGETYALLRASGDIASPERWDEPELISLHSGQNLVISPHLRLMVEATAQIVDNSWTGFLPPFEGVLESSAFHSFHAANIGPRALVEGIRRGYAFKRDFEDDLYLKVEKALSKHHDQKGALVLHGQSGTGKTVAMGRLAIRARAEAKVAVLMVSGTRIPLPGDVSPFLEVVARFDGVTLLIIDANNPSQRYDDLLAALRSSGHKVVVVGTSYRLDDEDSNPLLTCARSSLSRGEQAKLGDLMSKFARSSNYDVKTDHALAKFYWSLPESRGGIADGLSKEARALETALRIKGTRPRRKMDLGALAVALVAAGYGEPEEAFFPPSFPASEIDLTSPAARVIDYVMTTSRLYRAVPINLLLRTVLLQKDDEILISVDVETLRDLFVGEDMFRWQYGGKDESELLVSARLQLEAELVCNRRLGTPHAEATRIIELISKAYNASREDGEESHFVTEIVFALGPDGPAGERYKDAYLDVARCLTDLRKKNGVLNARLILQESALRRAYVRTHDLAPDKKAMALVEATQAVDYALTAIDVTGSNRLYAAKRTKEYLLTERAATYGYLALDSAQTNNDDNVVWSSYRAARDAIRVASGRVSSYQPLDISLWVPIRVLREAPRLPEVQRAELLADIRATLDVVDPTTLPKDQAILFNKQRVAASELLQDVKLSEAAFSALEAVGSAVGFYLKARAMAPTRPLYGETGDADAVRSAERTIAYLMSVYEKVSHDPRCLQLLIAMEWLKATGRWIFRGLRQPIPFDLNARERIRTFIADLRLSDPEAFSPQYRYLEAVLTWLDGDPKQAMASWRNLARDTEYVDARRVVNRNTISDATGKPIVFSGVIVKALGPGRWSLRVPELDRDVDLQETDFPRTEIALGRTVRNFSISFNYRGTIADVFHHRGQ</sequence>
<dbReference type="SUPFAM" id="SSF52540">
    <property type="entry name" value="P-loop containing nucleoside triphosphate hydrolases"/>
    <property type="match status" value="1"/>
</dbReference>
<dbReference type="Pfam" id="PF25199">
    <property type="entry name" value="nSTAND_NTPase5"/>
    <property type="match status" value="1"/>
</dbReference>